<reference evidence="2" key="1">
    <citation type="submission" date="2023-03" db="EMBL/GenBank/DDBJ databases">
        <title>Massive genome expansion in bonnet fungi (Mycena s.s.) driven by repeated elements and novel gene families across ecological guilds.</title>
        <authorList>
            <consortium name="Lawrence Berkeley National Laboratory"/>
            <person name="Harder C.B."/>
            <person name="Miyauchi S."/>
            <person name="Viragh M."/>
            <person name="Kuo A."/>
            <person name="Thoen E."/>
            <person name="Andreopoulos B."/>
            <person name="Lu D."/>
            <person name="Skrede I."/>
            <person name="Drula E."/>
            <person name="Henrissat B."/>
            <person name="Morin E."/>
            <person name="Kohler A."/>
            <person name="Barry K."/>
            <person name="LaButti K."/>
            <person name="Morin E."/>
            <person name="Salamov A."/>
            <person name="Lipzen A."/>
            <person name="Mereny Z."/>
            <person name="Hegedus B."/>
            <person name="Baldrian P."/>
            <person name="Stursova M."/>
            <person name="Weitz H."/>
            <person name="Taylor A."/>
            <person name="Grigoriev I.V."/>
            <person name="Nagy L.G."/>
            <person name="Martin F."/>
            <person name="Kauserud H."/>
        </authorList>
    </citation>
    <scope>NUCLEOTIDE SEQUENCE</scope>
    <source>
        <strain evidence="2">CBHHK188m</strain>
    </source>
</reference>
<protein>
    <recommendedName>
        <fullName evidence="4">MFS general substrate transporter</fullName>
    </recommendedName>
</protein>
<keyword evidence="3" id="KW-1185">Reference proteome</keyword>
<evidence type="ECO:0000313" key="3">
    <source>
        <dbReference type="Proteomes" id="UP001215280"/>
    </source>
</evidence>
<comment type="caution">
    <text evidence="2">The sequence shown here is derived from an EMBL/GenBank/DDBJ whole genome shotgun (WGS) entry which is preliminary data.</text>
</comment>
<dbReference type="AlphaFoldDB" id="A0AAD7IBD0"/>
<organism evidence="2 3">
    <name type="scientific">Mycena maculata</name>
    <dbReference type="NCBI Taxonomy" id="230809"/>
    <lineage>
        <taxon>Eukaryota</taxon>
        <taxon>Fungi</taxon>
        <taxon>Dikarya</taxon>
        <taxon>Basidiomycota</taxon>
        <taxon>Agaricomycotina</taxon>
        <taxon>Agaricomycetes</taxon>
        <taxon>Agaricomycetidae</taxon>
        <taxon>Agaricales</taxon>
        <taxon>Marasmiineae</taxon>
        <taxon>Mycenaceae</taxon>
        <taxon>Mycena</taxon>
    </lineage>
</organism>
<feature type="transmembrane region" description="Helical" evidence="1">
    <location>
        <begin position="12"/>
        <end position="34"/>
    </location>
</feature>
<keyword evidence="1" id="KW-0812">Transmembrane</keyword>
<dbReference type="PANTHER" id="PTHR11360:SF284">
    <property type="entry name" value="EG:103B4.3 PROTEIN-RELATED"/>
    <property type="match status" value="1"/>
</dbReference>
<evidence type="ECO:0000256" key="1">
    <source>
        <dbReference type="SAM" id="Phobius"/>
    </source>
</evidence>
<dbReference type="InterPro" id="IPR050327">
    <property type="entry name" value="Proton-linked_MCT"/>
</dbReference>
<dbReference type="PANTHER" id="PTHR11360">
    <property type="entry name" value="MONOCARBOXYLATE TRANSPORTER"/>
    <property type="match status" value="1"/>
</dbReference>
<feature type="transmembrane region" description="Helical" evidence="1">
    <location>
        <begin position="146"/>
        <end position="167"/>
    </location>
</feature>
<accession>A0AAD7IBD0</accession>
<proteinExistence type="predicted"/>
<keyword evidence="1" id="KW-1133">Transmembrane helix</keyword>
<evidence type="ECO:0000313" key="2">
    <source>
        <dbReference type="EMBL" id="KAJ7739252.1"/>
    </source>
</evidence>
<keyword evidence="1" id="KW-0472">Membrane</keyword>
<sequence length="223" mass="23676">MLSLCKPDKFYQIFLAQGLGAVLGTGMVYVPSVVAVTHYFNKRRSIAITIVAAGSSLGAVVHPIMLNNTLQTSASATPTSPPPPSKIPAILEVPAALRPRHTIHLGDYQVGILSSALTLIPSSTLRQNFPLINTDFQLVIMNSSSFVGRLSPSLFVARIGVVGMVVIAAGCRAVLIFCMIALKTVASVIVLGILYGFWAGYHPDGPLVAVLIEDRGELGLRIK</sequence>
<gene>
    <name evidence="2" type="ORF">DFH07DRAFT_965807</name>
</gene>
<feature type="transmembrane region" description="Helical" evidence="1">
    <location>
        <begin position="46"/>
        <end position="65"/>
    </location>
</feature>
<dbReference type="SUPFAM" id="SSF103473">
    <property type="entry name" value="MFS general substrate transporter"/>
    <property type="match status" value="1"/>
</dbReference>
<name>A0AAD7IBD0_9AGAR</name>
<dbReference type="Proteomes" id="UP001215280">
    <property type="component" value="Unassembled WGS sequence"/>
</dbReference>
<dbReference type="InterPro" id="IPR036259">
    <property type="entry name" value="MFS_trans_sf"/>
</dbReference>
<dbReference type="EMBL" id="JARJLG010000133">
    <property type="protein sequence ID" value="KAJ7739252.1"/>
    <property type="molecule type" value="Genomic_DNA"/>
</dbReference>
<feature type="transmembrane region" description="Helical" evidence="1">
    <location>
        <begin position="174"/>
        <end position="198"/>
    </location>
</feature>
<evidence type="ECO:0008006" key="4">
    <source>
        <dbReference type="Google" id="ProtNLM"/>
    </source>
</evidence>